<organism evidence="2 3">
    <name type="scientific">Streptomyces ossamyceticus</name>
    <dbReference type="NCBI Taxonomy" id="249581"/>
    <lineage>
        <taxon>Bacteria</taxon>
        <taxon>Bacillati</taxon>
        <taxon>Actinomycetota</taxon>
        <taxon>Actinomycetes</taxon>
        <taxon>Kitasatosporales</taxon>
        <taxon>Streptomycetaceae</taxon>
        <taxon>Streptomyces</taxon>
    </lineage>
</organism>
<evidence type="ECO:0000313" key="2">
    <source>
        <dbReference type="EMBL" id="MET9843718.1"/>
    </source>
</evidence>
<dbReference type="EMBL" id="JBEXPZ010000004">
    <property type="protein sequence ID" value="MET9843718.1"/>
    <property type="molecule type" value="Genomic_DNA"/>
</dbReference>
<dbReference type="Proteomes" id="UP001550210">
    <property type="component" value="Unassembled WGS sequence"/>
</dbReference>
<dbReference type="RefSeq" id="WP_355392049.1">
    <property type="nucleotide sequence ID" value="NZ_JBEGHN010000001.1"/>
</dbReference>
<protein>
    <recommendedName>
        <fullName evidence="4">Secreted protein</fullName>
    </recommendedName>
</protein>
<reference evidence="2 3" key="1">
    <citation type="submission" date="2024-06" db="EMBL/GenBank/DDBJ databases">
        <title>The Natural Products Discovery Center: Release of the First 8490 Sequenced Strains for Exploring Actinobacteria Biosynthetic Diversity.</title>
        <authorList>
            <person name="Kalkreuter E."/>
            <person name="Kautsar S.A."/>
            <person name="Yang D."/>
            <person name="Bader C.D."/>
            <person name="Teijaro C.N."/>
            <person name="Fluegel L."/>
            <person name="Davis C.M."/>
            <person name="Simpson J.R."/>
            <person name="Lauterbach L."/>
            <person name="Steele A.D."/>
            <person name="Gui C."/>
            <person name="Meng S."/>
            <person name="Li G."/>
            <person name="Viehrig K."/>
            <person name="Ye F."/>
            <person name="Su P."/>
            <person name="Kiefer A.F."/>
            <person name="Nichols A."/>
            <person name="Cepeda A.J."/>
            <person name="Yan W."/>
            <person name="Fan B."/>
            <person name="Jiang Y."/>
            <person name="Adhikari A."/>
            <person name="Zheng C.-J."/>
            <person name="Schuster L."/>
            <person name="Cowan T.M."/>
            <person name="Smanski M.J."/>
            <person name="Chevrette M.G."/>
            <person name="De Carvalho L.P.S."/>
            <person name="Shen B."/>
        </authorList>
    </citation>
    <scope>NUCLEOTIDE SEQUENCE [LARGE SCALE GENOMIC DNA]</scope>
    <source>
        <strain evidence="2 3">NPDC006434</strain>
    </source>
</reference>
<evidence type="ECO:0000313" key="3">
    <source>
        <dbReference type="Proteomes" id="UP001550210"/>
    </source>
</evidence>
<feature type="chain" id="PRO_5046003927" description="Secreted protein" evidence="1">
    <location>
        <begin position="40"/>
        <end position="446"/>
    </location>
</feature>
<gene>
    <name evidence="2" type="ORF">ABZZ21_03875</name>
</gene>
<evidence type="ECO:0000256" key="1">
    <source>
        <dbReference type="SAM" id="SignalP"/>
    </source>
</evidence>
<accession>A0ABV2UQ91</accession>
<evidence type="ECO:0008006" key="4">
    <source>
        <dbReference type="Google" id="ProtNLM"/>
    </source>
</evidence>
<keyword evidence="1" id="KW-0732">Signal</keyword>
<proteinExistence type="predicted"/>
<sequence>MKHRGRHRRRRRGRALRASLAGTALALTAAATLISTSQAAGGKTPGGLSSVGSAAELRDLRLKEDLTDRTALETLTTGMGGRVGVDEVLRSANHTMRDEGDCFVTEKGVLPIAPTAARAYCWEAPDAVDDRWRPQSVTTSRDNKVIVSGWTHAGTTAGEEGLARVAFVDASDPSDLKYRWVLLVVPQADGKGLKAVRSRLGGMAWYENKLIVTARNPQNSGYRDDSLFVFDLDRFLRADVTDSDAIGKVDRGFSAHHYRYVLPAVASYSPTSGNACDARDNDGVPCLTSVSLDRTSTPPSVVANESFATGNGTAARVWRYDLDTVSDRAGLLGTTGRQGEVEADEAYETKATEVRGVLSHDGEWYVSQAAAKQGRHGTVWRQDEDRARAASCTNGTSEHQSYACWGLHGGPLSYSPETGELWTLTAPVPERVLYAVKLSDVDGALD</sequence>
<name>A0ABV2UQ91_9ACTN</name>
<comment type="caution">
    <text evidence="2">The sequence shown here is derived from an EMBL/GenBank/DDBJ whole genome shotgun (WGS) entry which is preliminary data.</text>
</comment>
<feature type="signal peptide" evidence="1">
    <location>
        <begin position="1"/>
        <end position="39"/>
    </location>
</feature>
<keyword evidence="3" id="KW-1185">Reference proteome</keyword>